<dbReference type="InterPro" id="IPR000922">
    <property type="entry name" value="Lectin_gal-bd_dom"/>
</dbReference>
<reference evidence="4" key="1">
    <citation type="journal article" date="2023" name="G3 (Bethesda)">
        <title>Whole genome assembly and annotation of the endangered Caribbean coral Acropora cervicornis.</title>
        <authorList>
            <person name="Selwyn J.D."/>
            <person name="Vollmer S.V."/>
        </authorList>
    </citation>
    <scope>NUCLEOTIDE SEQUENCE</scope>
    <source>
        <strain evidence="4">K2</strain>
    </source>
</reference>
<dbReference type="CDD" id="cd22827">
    <property type="entry name" value="Gal_Rha_Lectin_SUL-I-like"/>
    <property type="match status" value="1"/>
</dbReference>
<organism evidence="4 5">
    <name type="scientific">Acropora cervicornis</name>
    <name type="common">Staghorn coral</name>
    <dbReference type="NCBI Taxonomy" id="6130"/>
    <lineage>
        <taxon>Eukaryota</taxon>
        <taxon>Metazoa</taxon>
        <taxon>Cnidaria</taxon>
        <taxon>Anthozoa</taxon>
        <taxon>Hexacorallia</taxon>
        <taxon>Scleractinia</taxon>
        <taxon>Astrocoeniina</taxon>
        <taxon>Acroporidae</taxon>
        <taxon>Acropora</taxon>
    </lineage>
</organism>
<evidence type="ECO:0000259" key="3">
    <source>
        <dbReference type="PROSITE" id="PS50228"/>
    </source>
</evidence>
<dbReference type="Gene3D" id="2.60.120.740">
    <property type="match status" value="1"/>
</dbReference>
<protein>
    <submittedName>
        <fullName evidence="4">Latrophilin Cirl</fullName>
    </submittedName>
</protein>
<feature type="compositionally biased region" description="Polar residues" evidence="1">
    <location>
        <begin position="98"/>
        <end position="111"/>
    </location>
</feature>
<feature type="compositionally biased region" description="Basic and acidic residues" evidence="1">
    <location>
        <begin position="45"/>
        <end position="61"/>
    </location>
</feature>
<feature type="compositionally biased region" description="Basic residues" evidence="1">
    <location>
        <begin position="574"/>
        <end position="587"/>
    </location>
</feature>
<accession>A0AAD9R018</accession>
<name>A0AAD9R018_ACRCE</name>
<feature type="domain" description="SUEL-type lectin" evidence="3">
    <location>
        <begin position="350"/>
        <end position="439"/>
    </location>
</feature>
<sequence length="628" mass="66777">MVALCLCLGCCILLVNIRPSLAMPIEGDFFQHGRRDYQTTSPHQRLQEQHSKLGNVRDKVPSSKKFKYHKASKKSSKKSARSSLTKFNTIQIKLPNKLSTPNSATLPQSSSLDDDTATEGLTSASGSGSEFPSDLTDADGFEEPEDFSVSGSGYDNGYLNPGLIGGTSDIAFMLADAKNRPPAFPAPGLPMNLTRQQAIDIYKSAMYFAGLMGAETTGSDNSTSKDEGEVAQKQPSESQEKVNSSSLEESTNRTEGNQSQDGKSEAPQESATSLQTPPSAVSATDHFSNDNQGITEPDDDDDDTPPPDETLMKAAQANYAADQQAEKAMYFMSHTRQSGGYSSSSKRAIICKGTTQKISCSPDKRLRILNADYGDTGNAGCLKETNPEPSGPCRTPGAFEIVKRECDGYEDCALPASNEVFGDACPDANKYLDVNYDCVNNAVAPAPAAYSPAPPPASYGGLPDLLPPSPYVAPNPCNPCNTCAQCALPVCSPCGSTCQILTCGPRIPAKLQPLWQQFNERTADMSRMEMAALIISPLPKLAPTKAPESSGAAEGSESGEPTLDEDALYEASKKSKIQRIKPHKASRKTSLTAAKKKPGKNSDNEQGFLRNTDSVTSSGDASSGGSST</sequence>
<dbReference type="GO" id="GO:0030246">
    <property type="term" value="F:carbohydrate binding"/>
    <property type="evidence" value="ECO:0007669"/>
    <property type="project" value="InterPro"/>
</dbReference>
<feature type="compositionally biased region" description="Acidic residues" evidence="1">
    <location>
        <begin position="136"/>
        <end position="146"/>
    </location>
</feature>
<keyword evidence="2" id="KW-0732">Signal</keyword>
<feature type="chain" id="PRO_5042295718" evidence="2">
    <location>
        <begin position="23"/>
        <end position="628"/>
    </location>
</feature>
<dbReference type="Pfam" id="PF02140">
    <property type="entry name" value="SUEL_Lectin"/>
    <property type="match status" value="1"/>
</dbReference>
<evidence type="ECO:0000313" key="4">
    <source>
        <dbReference type="EMBL" id="KAK2570246.1"/>
    </source>
</evidence>
<gene>
    <name evidence="4" type="ORF">P5673_005026</name>
</gene>
<dbReference type="EMBL" id="JARQWQ010000008">
    <property type="protein sequence ID" value="KAK2570246.1"/>
    <property type="molecule type" value="Genomic_DNA"/>
</dbReference>
<feature type="region of interest" description="Disordered" evidence="1">
    <location>
        <begin position="541"/>
        <end position="628"/>
    </location>
</feature>
<feature type="compositionally biased region" description="Polar residues" evidence="1">
    <location>
        <begin position="119"/>
        <end position="130"/>
    </location>
</feature>
<feature type="region of interest" description="Disordered" evidence="1">
    <location>
        <begin position="37"/>
        <end position="84"/>
    </location>
</feature>
<evidence type="ECO:0000313" key="5">
    <source>
        <dbReference type="Proteomes" id="UP001249851"/>
    </source>
</evidence>
<dbReference type="PANTHER" id="PTHR46780">
    <property type="entry name" value="PROTEIN EVA-1"/>
    <property type="match status" value="1"/>
</dbReference>
<reference evidence="4" key="2">
    <citation type="journal article" date="2023" name="Science">
        <title>Genomic signatures of disease resistance in endangered staghorn corals.</title>
        <authorList>
            <person name="Vollmer S.V."/>
            <person name="Selwyn J.D."/>
            <person name="Despard B.A."/>
            <person name="Roesel C.L."/>
        </authorList>
    </citation>
    <scope>NUCLEOTIDE SEQUENCE</scope>
    <source>
        <strain evidence="4">K2</strain>
    </source>
</reference>
<comment type="caution">
    <text evidence="4">The sequence shown here is derived from an EMBL/GenBank/DDBJ whole genome shotgun (WGS) entry which is preliminary data.</text>
</comment>
<feature type="signal peptide" evidence="2">
    <location>
        <begin position="1"/>
        <end position="22"/>
    </location>
</feature>
<dbReference type="InterPro" id="IPR043159">
    <property type="entry name" value="Lectin_gal-bd_sf"/>
</dbReference>
<feature type="region of interest" description="Disordered" evidence="1">
    <location>
        <begin position="217"/>
        <end position="310"/>
    </location>
</feature>
<evidence type="ECO:0000256" key="1">
    <source>
        <dbReference type="SAM" id="MobiDB-lite"/>
    </source>
</evidence>
<evidence type="ECO:0000256" key="2">
    <source>
        <dbReference type="SAM" id="SignalP"/>
    </source>
</evidence>
<feature type="compositionally biased region" description="Low complexity" evidence="1">
    <location>
        <begin position="612"/>
        <end position="628"/>
    </location>
</feature>
<dbReference type="PROSITE" id="PS50228">
    <property type="entry name" value="SUEL_LECTIN"/>
    <property type="match status" value="1"/>
</dbReference>
<feature type="region of interest" description="Disordered" evidence="1">
    <location>
        <begin position="98"/>
        <end position="153"/>
    </location>
</feature>
<feature type="compositionally biased region" description="Acidic residues" evidence="1">
    <location>
        <begin position="296"/>
        <end position="306"/>
    </location>
</feature>
<feature type="compositionally biased region" description="Low complexity" evidence="1">
    <location>
        <begin position="546"/>
        <end position="561"/>
    </location>
</feature>
<keyword evidence="5" id="KW-1185">Reference proteome</keyword>
<proteinExistence type="predicted"/>
<dbReference type="Proteomes" id="UP001249851">
    <property type="component" value="Unassembled WGS sequence"/>
</dbReference>
<dbReference type="AlphaFoldDB" id="A0AAD9R018"/>
<feature type="compositionally biased region" description="Basic residues" evidence="1">
    <location>
        <begin position="62"/>
        <end position="80"/>
    </location>
</feature>
<feature type="compositionally biased region" description="Polar residues" evidence="1">
    <location>
        <begin position="233"/>
        <end position="294"/>
    </location>
</feature>